<accession>A0A1I7W205</accession>
<evidence type="ECO:0000256" key="5">
    <source>
        <dbReference type="SAM" id="SignalP"/>
    </source>
</evidence>
<dbReference type="InterPro" id="IPR038479">
    <property type="entry name" value="Transthyretin-like_sf"/>
</dbReference>
<comment type="subcellular location">
    <subcellularLocation>
        <location evidence="1">Secreted</location>
    </subcellularLocation>
</comment>
<dbReference type="Pfam" id="PF01060">
    <property type="entry name" value="TTR-52"/>
    <property type="match status" value="1"/>
</dbReference>
<gene>
    <name evidence="6 8" type="ORF">LOAG_05691</name>
</gene>
<dbReference type="OMA" id="FTISHKC"/>
<feature type="signal peptide" evidence="5">
    <location>
        <begin position="1"/>
        <end position="22"/>
    </location>
</feature>
<dbReference type="WBParaSite" id="EN70_8722">
    <property type="protein sequence ID" value="EN70_8722"/>
    <property type="gene ID" value="EN70_8722"/>
</dbReference>
<dbReference type="GeneID" id="9943099"/>
<dbReference type="GO" id="GO:0005576">
    <property type="term" value="C:extracellular region"/>
    <property type="evidence" value="ECO:0007669"/>
    <property type="project" value="UniProtKB-SubCell"/>
</dbReference>
<reference evidence="8" key="2">
    <citation type="submission" date="2016-11" db="UniProtKB">
        <authorList>
            <consortium name="WormBaseParasite"/>
        </authorList>
    </citation>
    <scope>IDENTIFICATION</scope>
</reference>
<dbReference type="RefSeq" id="XP_003141276.1">
    <property type="nucleotide sequence ID" value="XM_003141228.2"/>
</dbReference>
<keyword evidence="4 5" id="KW-0732">Signal</keyword>
<evidence type="ECO:0000313" key="8">
    <source>
        <dbReference type="WBParaSite" id="EN70_8722"/>
    </source>
</evidence>
<dbReference type="AlphaFoldDB" id="A0A1I7W205"/>
<organism evidence="7 8">
    <name type="scientific">Loa loa</name>
    <name type="common">Eye worm</name>
    <name type="synonym">Filaria loa</name>
    <dbReference type="NCBI Taxonomy" id="7209"/>
    <lineage>
        <taxon>Eukaryota</taxon>
        <taxon>Metazoa</taxon>
        <taxon>Ecdysozoa</taxon>
        <taxon>Nematoda</taxon>
        <taxon>Chromadorea</taxon>
        <taxon>Rhabditida</taxon>
        <taxon>Spirurina</taxon>
        <taxon>Spiruromorpha</taxon>
        <taxon>Filarioidea</taxon>
        <taxon>Onchocercidae</taxon>
        <taxon>Loa</taxon>
    </lineage>
</organism>
<dbReference type="Proteomes" id="UP000095285">
    <property type="component" value="Unassembled WGS sequence"/>
</dbReference>
<dbReference type="Gene3D" id="2.60.40.3330">
    <property type="match status" value="1"/>
</dbReference>
<evidence type="ECO:0000256" key="3">
    <source>
        <dbReference type="ARBA" id="ARBA00022525"/>
    </source>
</evidence>
<name>A0A1I7W205_LOALO</name>
<feature type="chain" id="PRO_5010318826" evidence="5">
    <location>
        <begin position="23"/>
        <end position="137"/>
    </location>
</feature>
<accession>A0A1S0U198</accession>
<evidence type="ECO:0000256" key="2">
    <source>
        <dbReference type="ARBA" id="ARBA00010112"/>
    </source>
</evidence>
<dbReference type="CTD" id="9943099"/>
<sequence>MTYALTFAIIIGISISISSIMAKTKSVGVTGTVICDGEPVNDGEVELHSERYAGNLIAKTKTDTKGRFTIKGSSKTDRFDPQFIISHKCRVKPCTRRLVLRIPEKYSVSGSNPREMYDIGVIDLKRKFPTETKTCPA</sequence>
<dbReference type="KEGG" id="loa:LOAG_05691"/>
<dbReference type="OrthoDB" id="5809908at2759"/>
<comment type="similarity">
    <text evidence="2">Belongs to the nematode transthyretin-like family.</text>
</comment>
<proteinExistence type="inferred from homology"/>
<evidence type="ECO:0000313" key="6">
    <source>
        <dbReference type="EMBL" id="EFO22796.1"/>
    </source>
</evidence>
<keyword evidence="7" id="KW-1185">Reference proteome</keyword>
<dbReference type="InterPro" id="IPR001534">
    <property type="entry name" value="Transthyretin-like"/>
</dbReference>
<reference evidence="6 7" key="1">
    <citation type="submission" date="2012-04" db="EMBL/GenBank/DDBJ databases">
        <title>The Genome Sequence of Loa loa.</title>
        <authorList>
            <consortium name="The Broad Institute Genome Sequencing Platform"/>
            <consortium name="Broad Institute Genome Sequencing Center for Infectious Disease"/>
            <person name="Nutman T.B."/>
            <person name="Fink D.L."/>
            <person name="Russ C."/>
            <person name="Young S."/>
            <person name="Zeng Q."/>
            <person name="Gargeya S."/>
            <person name="Alvarado L."/>
            <person name="Berlin A."/>
            <person name="Chapman S.B."/>
            <person name="Chen Z."/>
            <person name="Freedman E."/>
            <person name="Gellesch M."/>
            <person name="Goldberg J."/>
            <person name="Griggs A."/>
            <person name="Gujja S."/>
            <person name="Heilman E.R."/>
            <person name="Heiman D."/>
            <person name="Howarth C."/>
            <person name="Mehta T."/>
            <person name="Neiman D."/>
            <person name="Pearson M."/>
            <person name="Roberts A."/>
            <person name="Saif S."/>
            <person name="Shea T."/>
            <person name="Shenoy N."/>
            <person name="Sisk P."/>
            <person name="Stolte C."/>
            <person name="Sykes S."/>
            <person name="White J."/>
            <person name="Yandava C."/>
            <person name="Haas B."/>
            <person name="Henn M.R."/>
            <person name="Nusbaum C."/>
            <person name="Birren B."/>
        </authorList>
    </citation>
    <scope>NUCLEOTIDE SEQUENCE [LARGE SCALE GENOMIC DNA]</scope>
</reference>
<dbReference type="GO" id="GO:0009986">
    <property type="term" value="C:cell surface"/>
    <property type="evidence" value="ECO:0007669"/>
    <property type="project" value="InterPro"/>
</dbReference>
<dbReference type="EMBL" id="JH712525">
    <property type="protein sequence ID" value="EFO22796.1"/>
    <property type="molecule type" value="Genomic_DNA"/>
</dbReference>
<evidence type="ECO:0000313" key="7">
    <source>
        <dbReference type="Proteomes" id="UP000095285"/>
    </source>
</evidence>
<dbReference type="PANTHER" id="PTHR21700">
    <property type="entry name" value="TRANSTHYRETIN-LIKE FAMILY PROTEIN-RELATED"/>
    <property type="match status" value="1"/>
</dbReference>
<evidence type="ECO:0000256" key="1">
    <source>
        <dbReference type="ARBA" id="ARBA00004613"/>
    </source>
</evidence>
<protein>
    <submittedName>
        <fullName evidence="8">Transthyretin-like family protein</fullName>
    </submittedName>
</protein>
<evidence type="ECO:0000256" key="4">
    <source>
        <dbReference type="ARBA" id="ARBA00022729"/>
    </source>
</evidence>
<keyword evidence="3" id="KW-0964">Secreted</keyword>